<proteinExistence type="predicted"/>
<evidence type="ECO:0000313" key="1">
    <source>
        <dbReference type="EMBL" id="QKD81885.1"/>
    </source>
</evidence>
<keyword evidence="2" id="KW-1185">Reference proteome</keyword>
<dbReference type="KEGG" id="theu:HPC62_06440"/>
<dbReference type="Proteomes" id="UP000505210">
    <property type="component" value="Chromosome"/>
</dbReference>
<accession>A0A6M8BH38</accession>
<organism evidence="1 2">
    <name type="scientific">Thermoleptolyngbya sichuanensis A183</name>
    <dbReference type="NCBI Taxonomy" id="2737172"/>
    <lineage>
        <taxon>Bacteria</taxon>
        <taxon>Bacillati</taxon>
        <taxon>Cyanobacteriota</taxon>
        <taxon>Cyanophyceae</taxon>
        <taxon>Oculatellales</taxon>
        <taxon>Oculatellaceae</taxon>
        <taxon>Thermoleptolyngbya</taxon>
        <taxon>Thermoleptolyngbya sichuanensis</taxon>
    </lineage>
</organism>
<dbReference type="EMBL" id="CP053661">
    <property type="protein sequence ID" value="QKD81885.1"/>
    <property type="molecule type" value="Genomic_DNA"/>
</dbReference>
<dbReference type="AlphaFoldDB" id="A0A6M8BH38"/>
<reference evidence="1 2" key="1">
    <citation type="submission" date="2020-05" db="EMBL/GenBank/DDBJ databases">
        <title>Complete genome sequence of of a novel Thermoleptolyngbya strain isolated from hot springs of Ganzi, Sichuan China.</title>
        <authorList>
            <person name="Tang J."/>
            <person name="Daroch M."/>
            <person name="Li L."/>
            <person name="Waleron K."/>
            <person name="Waleron M."/>
            <person name="Waleron M."/>
        </authorList>
    </citation>
    <scope>NUCLEOTIDE SEQUENCE [LARGE SCALE GENOMIC DNA]</scope>
    <source>
        <strain evidence="1 2">PKUAC-SCTA183</strain>
    </source>
</reference>
<sequence length="89" mass="8682">MANLAPVLDTSGAITLGAIAADISPAANLGISLSELVGSGITDANGDPTGIAITGADNTNGTWQYSLNGGTTWIDFGSVSESSSLILGA</sequence>
<evidence type="ECO:0000313" key="2">
    <source>
        <dbReference type="Proteomes" id="UP000505210"/>
    </source>
</evidence>
<dbReference type="RefSeq" id="WP_172354271.1">
    <property type="nucleotide sequence ID" value="NZ_CP053661.1"/>
</dbReference>
<name>A0A6M8BH38_9CYAN</name>
<protein>
    <submittedName>
        <fullName evidence="1">Uncharacterized protein</fullName>
    </submittedName>
</protein>
<gene>
    <name evidence="1" type="ORF">HPC62_06440</name>
</gene>